<dbReference type="NCBIfam" id="TIGR01845">
    <property type="entry name" value="outer_NodT"/>
    <property type="match status" value="1"/>
</dbReference>
<dbReference type="Gene3D" id="2.20.200.10">
    <property type="entry name" value="Outer membrane efflux proteins (OEP)"/>
    <property type="match status" value="1"/>
</dbReference>
<dbReference type="AlphaFoldDB" id="A0A0W8G8A6"/>
<accession>A0A0W8G8A6</accession>
<organism evidence="3">
    <name type="scientific">hydrocarbon metagenome</name>
    <dbReference type="NCBI Taxonomy" id="938273"/>
    <lineage>
        <taxon>unclassified sequences</taxon>
        <taxon>metagenomes</taxon>
        <taxon>ecological metagenomes</taxon>
    </lineage>
</organism>
<keyword evidence="3" id="KW-0449">Lipoprotein</keyword>
<dbReference type="GO" id="GO:0016020">
    <property type="term" value="C:membrane"/>
    <property type="evidence" value="ECO:0007669"/>
    <property type="project" value="InterPro"/>
</dbReference>
<keyword evidence="1" id="KW-0175">Coiled coil</keyword>
<proteinExistence type="predicted"/>
<gene>
    <name evidence="3" type="ORF">ASZ90_000740</name>
</gene>
<dbReference type="SUPFAM" id="SSF56954">
    <property type="entry name" value="Outer membrane efflux proteins (OEP)"/>
    <property type="match status" value="1"/>
</dbReference>
<protein>
    <submittedName>
        <fullName evidence="3">Rnd efflux system, outer membrane lipoprotein cmec</fullName>
    </submittedName>
</protein>
<dbReference type="EMBL" id="LNQE01000095">
    <property type="protein sequence ID" value="KUG29367.1"/>
    <property type="molecule type" value="Genomic_DNA"/>
</dbReference>
<dbReference type="Pfam" id="PF02321">
    <property type="entry name" value="OEP"/>
    <property type="match status" value="2"/>
</dbReference>
<name>A0A0W8G8A6_9ZZZZ</name>
<evidence type="ECO:0000256" key="2">
    <source>
        <dbReference type="SAM" id="MobiDB-lite"/>
    </source>
</evidence>
<comment type="caution">
    <text evidence="3">The sequence shown here is derived from an EMBL/GenBank/DDBJ whole genome shotgun (WGS) entry which is preliminary data.</text>
</comment>
<evidence type="ECO:0000256" key="1">
    <source>
        <dbReference type="SAM" id="Coils"/>
    </source>
</evidence>
<dbReference type="PANTHER" id="PTHR30203:SF25">
    <property type="entry name" value="OUTER MEMBRANE PROTEIN-RELATED"/>
    <property type="match status" value="1"/>
</dbReference>
<feature type="region of interest" description="Disordered" evidence="2">
    <location>
        <begin position="127"/>
        <end position="154"/>
    </location>
</feature>
<dbReference type="PANTHER" id="PTHR30203">
    <property type="entry name" value="OUTER MEMBRANE CATION EFFLUX PROTEIN"/>
    <property type="match status" value="1"/>
</dbReference>
<dbReference type="InterPro" id="IPR010131">
    <property type="entry name" value="MdtP/NodT-like"/>
</dbReference>
<dbReference type="PROSITE" id="PS51257">
    <property type="entry name" value="PROKAR_LIPOPROTEIN"/>
    <property type="match status" value="1"/>
</dbReference>
<dbReference type="GO" id="GO:0015562">
    <property type="term" value="F:efflux transmembrane transporter activity"/>
    <property type="evidence" value="ECO:0007669"/>
    <property type="project" value="InterPro"/>
</dbReference>
<evidence type="ECO:0000313" key="3">
    <source>
        <dbReference type="EMBL" id="KUG29367.1"/>
    </source>
</evidence>
<sequence length="519" mass="54465">MTMRPALAFAVALCPAVLLGGCLAIGPDYRQPSLDAPPRFVQTAGQGREPGPEPAGAAHDLENAAWWASFDDPILDHLIAKAMAGNLDMVQARARVRQARADVKTARAALFPSVDVSGSSTTSANGLLDAGTGTTASSGSGGGSGGGSSGAASTAVGTENAATTATTTTLFTAGFDASWEIDIFGGKRREREAARATLEAGIWDMEATRLTLLAEVAENYMALRAAQEQLDIARRNLKSQEETVAVTRERFRLGLTSQLDVAQAEGQAASTAADPPRLAATVSQAIHRLGVLTGQPPENLVALLSPSRPQPSVALAVAATGLPADLMARRPDLRRAERQLAAASAEIGAAVAELYPRFDLTAGLGLQGVSPSNIAGFSTWYWSVIPGVSWPLFDMGSARAGVEKKRAVFDEALAAYRQAFHTALEDVENALADYYAESERRQRLTASVAAYEQARRLAEIRYGKGLTTFLDVLVIDASLYAAQTELSQSEAALRVSLVSLYKALGGGWKAAGDPARPPS</sequence>
<reference evidence="3" key="1">
    <citation type="journal article" date="2015" name="Proc. Natl. Acad. Sci. U.S.A.">
        <title>Networks of energetic and metabolic interactions define dynamics in microbial communities.</title>
        <authorList>
            <person name="Embree M."/>
            <person name="Liu J.K."/>
            <person name="Al-Bassam M.M."/>
            <person name="Zengler K."/>
        </authorList>
    </citation>
    <scope>NUCLEOTIDE SEQUENCE</scope>
</reference>
<feature type="coiled-coil region" evidence="1">
    <location>
        <begin position="223"/>
        <end position="250"/>
    </location>
</feature>
<dbReference type="InterPro" id="IPR003423">
    <property type="entry name" value="OMP_efflux"/>
</dbReference>
<dbReference type="Gene3D" id="1.20.1600.10">
    <property type="entry name" value="Outer membrane efflux proteins (OEP)"/>
    <property type="match status" value="1"/>
</dbReference>
<feature type="compositionally biased region" description="Gly residues" evidence="2">
    <location>
        <begin position="139"/>
        <end position="149"/>
    </location>
</feature>